<feature type="chain" id="PRO_5042334634" evidence="1">
    <location>
        <begin position="17"/>
        <end position="168"/>
    </location>
</feature>
<dbReference type="AlphaFoldDB" id="A0A1B9FTE3"/>
<keyword evidence="4" id="KW-1185">Reference proteome</keyword>
<dbReference type="KEGG" id="kbi:30213225"/>
<feature type="signal peptide" evidence="1">
    <location>
        <begin position="1"/>
        <end position="16"/>
    </location>
</feature>
<evidence type="ECO:0000256" key="1">
    <source>
        <dbReference type="SAM" id="SignalP"/>
    </source>
</evidence>
<reference evidence="2" key="1">
    <citation type="submission" date="2013-07" db="EMBL/GenBank/DDBJ databases">
        <title>The Genome Sequence of Cryptococcus bestiolae CBS10118.</title>
        <authorList>
            <consortium name="The Broad Institute Genome Sequencing Platform"/>
            <person name="Cuomo C."/>
            <person name="Litvintseva A."/>
            <person name="Chen Y."/>
            <person name="Heitman J."/>
            <person name="Sun S."/>
            <person name="Springer D."/>
            <person name="Dromer F."/>
            <person name="Young S.K."/>
            <person name="Zeng Q."/>
            <person name="Gargeya S."/>
            <person name="Fitzgerald M."/>
            <person name="Abouelleil A."/>
            <person name="Alvarado L."/>
            <person name="Berlin A.M."/>
            <person name="Chapman S.B."/>
            <person name="Dewar J."/>
            <person name="Goldberg J."/>
            <person name="Griggs A."/>
            <person name="Gujja S."/>
            <person name="Hansen M."/>
            <person name="Howarth C."/>
            <person name="Imamovic A."/>
            <person name="Larimer J."/>
            <person name="McCowan C."/>
            <person name="Murphy C."/>
            <person name="Pearson M."/>
            <person name="Priest M."/>
            <person name="Roberts A."/>
            <person name="Saif S."/>
            <person name="Shea T."/>
            <person name="Sykes S."/>
            <person name="Wortman J."/>
            <person name="Nusbaum C."/>
            <person name="Birren B."/>
        </authorList>
    </citation>
    <scope>NUCLEOTIDE SEQUENCE [LARGE SCALE GENOMIC DNA]</scope>
    <source>
        <strain evidence="2">CBS 10118</strain>
    </source>
</reference>
<dbReference type="EMBL" id="KI894026">
    <property type="protein sequence ID" value="OCF22045.1"/>
    <property type="molecule type" value="Genomic_DNA"/>
</dbReference>
<evidence type="ECO:0000313" key="2">
    <source>
        <dbReference type="EMBL" id="OCF22045.1"/>
    </source>
</evidence>
<sequence length="168" mass="18112">MLFSLSLLPLLSLCSAHQTAKLRLSGTTPEQCLSQVMTNAGKSPTVMVHLASCHEARAWSFFDGEELPGKMEYQSGAGLVLVAGEGDKEGTVVELQLGYDGFAGQRCDESSFALLPAMRNHTFLSIFFLSSFVIQMYEHQIDVLSLSCLGGTAPTTVGSLSWQRTNSA</sequence>
<dbReference type="RefSeq" id="XP_019043115.1">
    <property type="nucleotide sequence ID" value="XM_019195402.1"/>
</dbReference>
<organism evidence="2">
    <name type="scientific">Kwoniella bestiolae CBS 10118</name>
    <dbReference type="NCBI Taxonomy" id="1296100"/>
    <lineage>
        <taxon>Eukaryota</taxon>
        <taxon>Fungi</taxon>
        <taxon>Dikarya</taxon>
        <taxon>Basidiomycota</taxon>
        <taxon>Agaricomycotina</taxon>
        <taxon>Tremellomycetes</taxon>
        <taxon>Tremellales</taxon>
        <taxon>Cryptococcaceae</taxon>
        <taxon>Kwoniella</taxon>
    </lineage>
</organism>
<reference evidence="2" key="3">
    <citation type="submission" date="2014-01" db="EMBL/GenBank/DDBJ databases">
        <title>Evolution of pathogenesis and genome organization in the Tremellales.</title>
        <authorList>
            <person name="Cuomo C."/>
            <person name="Litvintseva A."/>
            <person name="Heitman J."/>
            <person name="Chen Y."/>
            <person name="Sun S."/>
            <person name="Springer D."/>
            <person name="Dromer F."/>
            <person name="Young S."/>
            <person name="Zeng Q."/>
            <person name="Chapman S."/>
            <person name="Gujja S."/>
            <person name="Saif S."/>
            <person name="Birren B."/>
        </authorList>
    </citation>
    <scope>NUCLEOTIDE SEQUENCE</scope>
    <source>
        <strain evidence="2">CBS 10118</strain>
    </source>
</reference>
<dbReference type="GeneID" id="30213225"/>
<reference evidence="3" key="2">
    <citation type="submission" date="2013-07" db="EMBL/GenBank/DDBJ databases">
        <authorList>
            <consortium name="The Broad Institute Genome Sequencing Platform"/>
            <person name="Cuomo C."/>
            <person name="Litvintseva A."/>
            <person name="Chen Y."/>
            <person name="Heitman J."/>
            <person name="Sun S."/>
            <person name="Springer D."/>
            <person name="Dromer F."/>
            <person name="Young S.K."/>
            <person name="Zeng Q."/>
            <person name="Gargeya S."/>
            <person name="Fitzgerald M."/>
            <person name="Abouelleil A."/>
            <person name="Alvarado L."/>
            <person name="Berlin A.M."/>
            <person name="Chapman S.B."/>
            <person name="Dewar J."/>
            <person name="Goldberg J."/>
            <person name="Griggs A."/>
            <person name="Gujja S."/>
            <person name="Hansen M."/>
            <person name="Howarth C."/>
            <person name="Imamovic A."/>
            <person name="Larimer J."/>
            <person name="McCowan C."/>
            <person name="Murphy C."/>
            <person name="Pearson M."/>
            <person name="Priest M."/>
            <person name="Roberts A."/>
            <person name="Saif S."/>
            <person name="Shea T."/>
            <person name="Sykes S."/>
            <person name="Wortman J."/>
            <person name="Nusbaum C."/>
            <person name="Birren B."/>
        </authorList>
    </citation>
    <scope>NUCLEOTIDE SEQUENCE</scope>
    <source>
        <strain evidence="3">CBS 10118</strain>
    </source>
</reference>
<proteinExistence type="predicted"/>
<dbReference type="Proteomes" id="UP000092730">
    <property type="component" value="Chromosome 3"/>
</dbReference>
<dbReference type="EMBL" id="CP144543">
    <property type="protein sequence ID" value="WVW83522.1"/>
    <property type="molecule type" value="Genomic_DNA"/>
</dbReference>
<reference evidence="3" key="4">
    <citation type="submission" date="2024-02" db="EMBL/GenBank/DDBJ databases">
        <title>Comparative genomics of Cryptococcus and Kwoniella reveals pathogenesis evolution and contrasting modes of karyotype evolution via chromosome fusion or intercentromeric recombination.</title>
        <authorList>
            <person name="Coelho M.A."/>
            <person name="David-Palma M."/>
            <person name="Shea T."/>
            <person name="Bowers K."/>
            <person name="McGinley-Smith S."/>
            <person name="Mohammad A.W."/>
            <person name="Gnirke A."/>
            <person name="Yurkov A.M."/>
            <person name="Nowrousian M."/>
            <person name="Sun S."/>
            <person name="Cuomo C.A."/>
            <person name="Heitman J."/>
        </authorList>
    </citation>
    <scope>NUCLEOTIDE SEQUENCE</scope>
    <source>
        <strain evidence="3">CBS 10118</strain>
    </source>
</reference>
<keyword evidence="1" id="KW-0732">Signal</keyword>
<dbReference type="VEuPathDB" id="FungiDB:I302_08826"/>
<protein>
    <submittedName>
        <fullName evidence="2">Uncharacterized protein</fullName>
    </submittedName>
</protein>
<accession>A0A1B9FTE3</accession>
<gene>
    <name evidence="2" type="ORF">I302_08826</name>
    <name evidence="3" type="ORF">I302_105543</name>
</gene>
<name>A0A1B9FTE3_9TREE</name>
<evidence type="ECO:0000313" key="3">
    <source>
        <dbReference type="EMBL" id="WVW83522.1"/>
    </source>
</evidence>
<evidence type="ECO:0000313" key="4">
    <source>
        <dbReference type="Proteomes" id="UP000092730"/>
    </source>
</evidence>